<keyword evidence="1" id="KW-0812">Transmembrane</keyword>
<dbReference type="Gene3D" id="3.40.190.10">
    <property type="entry name" value="Periplasmic binding protein-like II"/>
    <property type="match status" value="1"/>
</dbReference>
<dbReference type="Gene3D" id="3.10.105.10">
    <property type="entry name" value="Dipeptide-binding Protein, Domain 3"/>
    <property type="match status" value="1"/>
</dbReference>
<evidence type="ECO:0000259" key="2">
    <source>
        <dbReference type="Pfam" id="PF00496"/>
    </source>
</evidence>
<dbReference type="InterPro" id="IPR039424">
    <property type="entry name" value="SBP_5"/>
</dbReference>
<dbReference type="InterPro" id="IPR030678">
    <property type="entry name" value="Peptide/Ni-bd"/>
</dbReference>
<keyword evidence="1" id="KW-1133">Transmembrane helix</keyword>
<reference evidence="3" key="1">
    <citation type="submission" date="2022-09" db="EMBL/GenBank/DDBJ databases">
        <title>Actin cytoskeleton and complex cell architecture in an #Asgard archaeon.</title>
        <authorList>
            <person name="Ponce Toledo R.I."/>
            <person name="Schleper C."/>
            <person name="Rodrigues Oliveira T."/>
            <person name="Wollweber F."/>
            <person name="Xu J."/>
            <person name="Rittmann S."/>
            <person name="Klingl A."/>
            <person name="Pilhofer M."/>
        </authorList>
    </citation>
    <scope>NUCLEOTIDE SEQUENCE</scope>
    <source>
        <strain evidence="3">B-35</strain>
    </source>
</reference>
<organism evidence="3 4">
    <name type="scientific">Candidatus Lokiarchaeum ossiferum</name>
    <dbReference type="NCBI Taxonomy" id="2951803"/>
    <lineage>
        <taxon>Archaea</taxon>
        <taxon>Promethearchaeati</taxon>
        <taxon>Promethearchaeota</taxon>
        <taxon>Promethearchaeia</taxon>
        <taxon>Promethearchaeales</taxon>
        <taxon>Promethearchaeaceae</taxon>
        <taxon>Candidatus Lokiarchaeum</taxon>
    </lineage>
</organism>
<dbReference type="PANTHER" id="PTHR30290">
    <property type="entry name" value="PERIPLASMIC BINDING COMPONENT OF ABC TRANSPORTER"/>
    <property type="match status" value="1"/>
</dbReference>
<protein>
    <recommendedName>
        <fullName evidence="2">Solute-binding protein family 5 domain-containing protein</fullName>
    </recommendedName>
</protein>
<dbReference type="InterPro" id="IPR000914">
    <property type="entry name" value="SBP_5_dom"/>
</dbReference>
<sequence length="596" mass="65819">MKKINVFVVMAALVLSALLPIAAADEALEPRPMIYGTSSLVVDLDPQFAWDSASIDHIDQVCEGLFSYDLTDPSLAIQPQLAKAFGVWGEESTTNGTKYSYTVELKTGVKFHDGSDFNADDVVFTFDRLNFLCSNESATQIAELYEPLASLYPNTPLLIYSTTAINATHVKFLLNYEYVAFIPLLCFAGSVILSDFEGSTPEDDYYVTATDTLIGTGPYYQESNTDRLTVFKYFEDWYGGDAPDILEMHWVLYDDATTLNQAFLSGDIDAIGGISMEFMDEYESSEYHDVGDRMQGTVIIYMGFDFNKIEKNTRNAMQAALNYTYIIEELGQGELAQMTSIVPKGIMYHDDTIKAPVQNLTLAREKMLAAIAAGEGTGDLALSQTTGLTASSTDDQWEAATVVSYTYTYNSGNAMREGVGELAKANFAKIGIKVTVSGLTWGEFLDSLDDGSCQIFMLGWGPDYNDPSNFINPLLSPTSTSNHAHVNDSTPVVGLNDLMEAGLVETNETLREQIYKDIQARVIDQGVWAYLYVSNARSVYFTGCKNTARNAMGKLYFYLWDFDYSEIPKGIPGFSVVALMGIAAITMSALIYKKRH</sequence>
<dbReference type="Pfam" id="PF00496">
    <property type="entry name" value="SBP_bac_5"/>
    <property type="match status" value="1"/>
</dbReference>
<keyword evidence="4" id="KW-1185">Reference proteome</keyword>
<evidence type="ECO:0000313" key="3">
    <source>
        <dbReference type="EMBL" id="UYP44437.1"/>
    </source>
</evidence>
<gene>
    <name evidence="3" type="ORF">NEF87_000722</name>
</gene>
<dbReference type="SUPFAM" id="SSF53850">
    <property type="entry name" value="Periplasmic binding protein-like II"/>
    <property type="match status" value="1"/>
</dbReference>
<dbReference type="PANTHER" id="PTHR30290:SF34">
    <property type="entry name" value="ABC TRANSPORTER, PERIPLASMIC OLIGO-PEPTIDE BINDING PROTEIN, PUTATIVE-RELATED"/>
    <property type="match status" value="1"/>
</dbReference>
<name>A0ABY6HPX9_9ARCH</name>
<accession>A0ABY6HPX9</accession>
<dbReference type="EMBL" id="CP104013">
    <property type="protein sequence ID" value="UYP44437.1"/>
    <property type="molecule type" value="Genomic_DNA"/>
</dbReference>
<proteinExistence type="predicted"/>
<evidence type="ECO:0000313" key="4">
    <source>
        <dbReference type="Proteomes" id="UP001208689"/>
    </source>
</evidence>
<dbReference type="NCBIfam" id="NF033507">
    <property type="entry name" value="Loki-CTERM"/>
    <property type="match status" value="1"/>
</dbReference>
<dbReference type="Proteomes" id="UP001208689">
    <property type="component" value="Chromosome"/>
</dbReference>
<feature type="transmembrane region" description="Helical" evidence="1">
    <location>
        <begin position="571"/>
        <end position="592"/>
    </location>
</feature>
<keyword evidence="1" id="KW-0472">Membrane</keyword>
<dbReference type="CDD" id="cd00995">
    <property type="entry name" value="PBP2_NikA_DppA_OppA_like"/>
    <property type="match status" value="1"/>
</dbReference>
<evidence type="ECO:0000256" key="1">
    <source>
        <dbReference type="SAM" id="Phobius"/>
    </source>
</evidence>
<dbReference type="PIRSF" id="PIRSF002741">
    <property type="entry name" value="MppA"/>
    <property type="match status" value="1"/>
</dbReference>
<feature type="domain" description="Solute-binding protein family 5" evidence="2">
    <location>
        <begin position="77"/>
        <end position="481"/>
    </location>
</feature>